<dbReference type="NCBIfam" id="TIGR03057">
    <property type="entry name" value="xxxLxxG_by_4"/>
    <property type="match status" value="3"/>
</dbReference>
<sequence>MLKNEWKDLFKNKFLIVALIAIITIPTIYSTLFLSSMWDPYGKISNLPVAVVNNDVSVNYEDIKVNVGERLIDSLKENDSLAFNFVDENAAMDGLENGTYYMVITIPKDFSKDATTLLDKKPKKMVLEYATNPGKNYIASKMSETALSKIQNTISEEVTETYANVIFEQFDTVGDGLSDAADGSLELKDGLGDLKDGGVKINDGLNTLSNSMLTFTDGTNTLSQGLNTYLAGVKSLNDGAKELSNGANQLAGGASELNSAVQKISIPSISLSDEQKNTLKETAASSVGGYASQLSSGIGSAVSSKVKNTLTSENTVKAVSTAILSDNNIKQMMGALQAVGYTNEQAQSLVIGIISNTLNGVSSNITADSITNAVSPSVSSTMSQIAAGAAESGANAVVKEVNSNLSTYEKMFTTLKSSTKTLSNGLNTLSAGAKELKTGSDKLVANNSKLQSGMSSLSDGTNKISSGVNELKNGSVSLKKGLQTAYDGSNTLQTSLADGAKSVKDTTSTINNNTLEMFASPVESSKTQVTEVADNGHAMAAYMMVVGLWVGCMGFCTVYPLTKNSGKIKSGFRLWLGKASVMYPAIILASLAMITALSYFNGFSPADLNQTILVAVVAAITFMSIIYFLNVAFGVVGKFLVLIFMVLQLAGSTGTYPLELSGDFVAKITNYLPFTHVVTAFRSTISGGPNIKGNLAFLIAVAVVMILLTIALLEFKVRFKSNKNNLNESNIDDKLAV</sequence>
<evidence type="ECO:0000256" key="1">
    <source>
        <dbReference type="ARBA" id="ARBA00004141"/>
    </source>
</evidence>
<organism evidence="7 8">
    <name type="scientific">Terrisporobacter othiniensis</name>
    <dbReference type="NCBI Taxonomy" id="1577792"/>
    <lineage>
        <taxon>Bacteria</taxon>
        <taxon>Bacillati</taxon>
        <taxon>Bacillota</taxon>
        <taxon>Clostridia</taxon>
        <taxon>Peptostreptococcales</taxon>
        <taxon>Peptostreptococcaceae</taxon>
        <taxon>Terrisporobacter</taxon>
    </lineage>
</organism>
<evidence type="ECO:0000256" key="4">
    <source>
        <dbReference type="ARBA" id="ARBA00023136"/>
    </source>
</evidence>
<dbReference type="Proteomes" id="UP000031189">
    <property type="component" value="Unassembled WGS sequence"/>
</dbReference>
<dbReference type="InterPro" id="IPR023908">
    <property type="entry name" value="xxxLxxG_rpt"/>
</dbReference>
<protein>
    <recommendedName>
        <fullName evidence="6">ABC-2 type transporter transmembrane domain-containing protein</fullName>
    </recommendedName>
</protein>
<feature type="transmembrane region" description="Helical" evidence="5">
    <location>
        <begin position="581"/>
        <end position="600"/>
    </location>
</feature>
<dbReference type="PANTHER" id="PTHR43077">
    <property type="entry name" value="TRANSPORT PERMEASE YVFS-RELATED"/>
    <property type="match status" value="1"/>
</dbReference>
<dbReference type="InterPro" id="IPR013525">
    <property type="entry name" value="ABC2_TM"/>
</dbReference>
<dbReference type="AlphaFoldDB" id="A0A0B3VTM4"/>
<gene>
    <name evidence="7" type="ORF">QX51_16190</name>
</gene>
<evidence type="ECO:0000256" key="2">
    <source>
        <dbReference type="ARBA" id="ARBA00022692"/>
    </source>
</evidence>
<dbReference type="OrthoDB" id="9811483at2"/>
<dbReference type="PANTHER" id="PTHR43077:SF5">
    <property type="entry name" value="PHAGE INFECTION PROTEIN"/>
    <property type="match status" value="1"/>
</dbReference>
<evidence type="ECO:0000256" key="5">
    <source>
        <dbReference type="SAM" id="Phobius"/>
    </source>
</evidence>
<dbReference type="InterPro" id="IPR017500">
    <property type="entry name" value="Phage_infect_YhgE_N"/>
</dbReference>
<dbReference type="NCBIfam" id="TIGR03062">
    <property type="entry name" value="pip_yhgE_Cterm"/>
    <property type="match status" value="1"/>
</dbReference>
<reference evidence="7 8" key="1">
    <citation type="submission" date="2014-12" db="EMBL/GenBank/DDBJ databases">
        <title>Draft genome sequence of Terrisporobacter sp. 08-306576, isolated from the blood culture of a bacteremia patient.</title>
        <authorList>
            <person name="Lund L.C."/>
            <person name="Sydenham T.V."/>
            <person name="Hogh S.V."/>
            <person name="Skov M.N."/>
            <person name="Kemp M."/>
            <person name="Justesen U.S."/>
        </authorList>
    </citation>
    <scope>NUCLEOTIDE SEQUENCE [LARGE SCALE GENOMIC DNA]</scope>
    <source>
        <strain evidence="7 8">08-306576</strain>
    </source>
</reference>
<feature type="transmembrane region" description="Helical" evidence="5">
    <location>
        <begin position="612"/>
        <end position="632"/>
    </location>
</feature>
<keyword evidence="8" id="KW-1185">Reference proteome</keyword>
<evidence type="ECO:0000256" key="3">
    <source>
        <dbReference type="ARBA" id="ARBA00022989"/>
    </source>
</evidence>
<evidence type="ECO:0000313" key="7">
    <source>
        <dbReference type="EMBL" id="KHS55969.1"/>
    </source>
</evidence>
<dbReference type="NCBIfam" id="TIGR03061">
    <property type="entry name" value="pip_yhgE_Nterm"/>
    <property type="match status" value="1"/>
</dbReference>
<feature type="transmembrane region" description="Helical" evidence="5">
    <location>
        <begin position="695"/>
        <end position="713"/>
    </location>
</feature>
<dbReference type="EMBL" id="JWHR01000131">
    <property type="protein sequence ID" value="KHS55969.1"/>
    <property type="molecule type" value="Genomic_DNA"/>
</dbReference>
<dbReference type="InterPro" id="IPR051328">
    <property type="entry name" value="T7SS_ABC-Transporter"/>
</dbReference>
<keyword evidence="3 5" id="KW-1133">Transmembrane helix</keyword>
<feature type="transmembrane region" description="Helical" evidence="5">
    <location>
        <begin position="12"/>
        <end position="38"/>
    </location>
</feature>
<feature type="transmembrane region" description="Helical" evidence="5">
    <location>
        <begin position="539"/>
        <end position="561"/>
    </location>
</feature>
<keyword evidence="4 5" id="KW-0472">Membrane</keyword>
<proteinExistence type="predicted"/>
<dbReference type="GO" id="GO:0140359">
    <property type="term" value="F:ABC-type transporter activity"/>
    <property type="evidence" value="ECO:0007669"/>
    <property type="project" value="InterPro"/>
</dbReference>
<feature type="transmembrane region" description="Helical" evidence="5">
    <location>
        <begin position="639"/>
        <end position="658"/>
    </location>
</feature>
<evidence type="ECO:0000259" key="6">
    <source>
        <dbReference type="Pfam" id="PF12698"/>
    </source>
</evidence>
<feature type="domain" description="ABC-2 type transporter transmembrane" evidence="6">
    <location>
        <begin position="386"/>
        <end position="710"/>
    </location>
</feature>
<comment type="subcellular location">
    <subcellularLocation>
        <location evidence="1">Membrane</location>
        <topology evidence="1">Multi-pass membrane protein</topology>
    </subcellularLocation>
</comment>
<name>A0A0B3VTM4_9FIRM</name>
<dbReference type="Pfam" id="PF12698">
    <property type="entry name" value="ABC2_membrane_3"/>
    <property type="match status" value="2"/>
</dbReference>
<keyword evidence="2 5" id="KW-0812">Transmembrane</keyword>
<dbReference type="GO" id="GO:0016020">
    <property type="term" value="C:membrane"/>
    <property type="evidence" value="ECO:0007669"/>
    <property type="project" value="UniProtKB-SubCell"/>
</dbReference>
<comment type="caution">
    <text evidence="7">The sequence shown here is derived from an EMBL/GenBank/DDBJ whole genome shotgun (WGS) entry which is preliminary data.</text>
</comment>
<dbReference type="Gene3D" id="3.40.1710.10">
    <property type="entry name" value="abc type-2 transporter like domain"/>
    <property type="match status" value="1"/>
</dbReference>
<evidence type="ECO:0000313" key="8">
    <source>
        <dbReference type="Proteomes" id="UP000031189"/>
    </source>
</evidence>
<dbReference type="InterPro" id="IPR017501">
    <property type="entry name" value="Phage_infect_YhgE_C"/>
</dbReference>
<feature type="domain" description="ABC-2 type transporter transmembrane" evidence="6">
    <location>
        <begin position="19"/>
        <end position="170"/>
    </location>
</feature>
<dbReference type="Gene3D" id="1.10.287.950">
    <property type="entry name" value="Methyl-accepting chemotaxis protein"/>
    <property type="match status" value="1"/>
</dbReference>
<dbReference type="RefSeq" id="WP_039680944.1">
    <property type="nucleotide sequence ID" value="NZ_JWHR01000131.1"/>
</dbReference>
<accession>A0A0B3VTM4</accession>